<protein>
    <submittedName>
        <fullName evidence="1">Uncharacterized protein</fullName>
    </submittedName>
</protein>
<evidence type="ECO:0000313" key="2">
    <source>
        <dbReference type="Proteomes" id="UP000054270"/>
    </source>
</evidence>
<evidence type="ECO:0000313" key="1">
    <source>
        <dbReference type="EMBL" id="KJA28967.1"/>
    </source>
</evidence>
<reference evidence="2" key="1">
    <citation type="submission" date="2014-04" db="EMBL/GenBank/DDBJ databases">
        <title>Evolutionary Origins and Diversification of the Mycorrhizal Mutualists.</title>
        <authorList>
            <consortium name="DOE Joint Genome Institute"/>
            <consortium name="Mycorrhizal Genomics Consortium"/>
            <person name="Kohler A."/>
            <person name="Kuo A."/>
            <person name="Nagy L.G."/>
            <person name="Floudas D."/>
            <person name="Copeland A."/>
            <person name="Barry K.W."/>
            <person name="Cichocki N."/>
            <person name="Veneault-Fourrey C."/>
            <person name="LaButti K."/>
            <person name="Lindquist E.A."/>
            <person name="Lipzen A."/>
            <person name="Lundell T."/>
            <person name="Morin E."/>
            <person name="Murat C."/>
            <person name="Riley R."/>
            <person name="Ohm R."/>
            <person name="Sun H."/>
            <person name="Tunlid A."/>
            <person name="Henrissat B."/>
            <person name="Grigoriev I.V."/>
            <person name="Hibbett D.S."/>
            <person name="Martin F."/>
        </authorList>
    </citation>
    <scope>NUCLEOTIDE SEQUENCE [LARGE SCALE GENOMIC DNA]</scope>
    <source>
        <strain evidence="2">FD-334 SS-4</strain>
    </source>
</reference>
<organism evidence="1 2">
    <name type="scientific">Hypholoma sublateritium (strain FD-334 SS-4)</name>
    <dbReference type="NCBI Taxonomy" id="945553"/>
    <lineage>
        <taxon>Eukaryota</taxon>
        <taxon>Fungi</taxon>
        <taxon>Dikarya</taxon>
        <taxon>Basidiomycota</taxon>
        <taxon>Agaricomycotina</taxon>
        <taxon>Agaricomycetes</taxon>
        <taxon>Agaricomycetidae</taxon>
        <taxon>Agaricales</taxon>
        <taxon>Agaricineae</taxon>
        <taxon>Strophariaceae</taxon>
        <taxon>Hypholoma</taxon>
    </lineage>
</organism>
<sequence length="96" mass="10714">MGRRLEHSSTTSCIYFFMVFCVNIPRAPYLLSPQSEHAVGASKFLKPTRSVFRFGLKHPSYARGVKKLPDTSDVLSWSCKVYSIISQSTSSPASTH</sequence>
<dbReference type="Proteomes" id="UP000054270">
    <property type="component" value="Unassembled WGS sequence"/>
</dbReference>
<keyword evidence="2" id="KW-1185">Reference proteome</keyword>
<dbReference type="AlphaFoldDB" id="A0A0D2LLW0"/>
<proteinExistence type="predicted"/>
<gene>
    <name evidence="1" type="ORF">HYPSUDRAFT_630462</name>
</gene>
<dbReference type="EMBL" id="KN817520">
    <property type="protein sequence ID" value="KJA28967.1"/>
    <property type="molecule type" value="Genomic_DNA"/>
</dbReference>
<name>A0A0D2LLW0_HYPSF</name>
<accession>A0A0D2LLW0</accession>